<dbReference type="GO" id="GO:0046872">
    <property type="term" value="F:metal ion binding"/>
    <property type="evidence" value="ECO:0007669"/>
    <property type="project" value="UniProtKB-KW"/>
</dbReference>
<keyword evidence="5" id="KW-0808">Transferase</keyword>
<evidence type="ECO:0000259" key="3">
    <source>
        <dbReference type="PROSITE" id="PS51332"/>
    </source>
</evidence>
<proteinExistence type="predicted"/>
<dbReference type="InterPro" id="IPR006158">
    <property type="entry name" value="Cobalamin-bd"/>
</dbReference>
<keyword evidence="2" id="KW-0170">Cobalt</keyword>
<dbReference type="PANTHER" id="PTHR45833">
    <property type="entry name" value="METHIONINE SYNTHASE"/>
    <property type="match status" value="1"/>
</dbReference>
<dbReference type="PANTHER" id="PTHR45833:SF1">
    <property type="entry name" value="METHIONINE SYNTHASE"/>
    <property type="match status" value="1"/>
</dbReference>
<dbReference type="GO" id="GO:0050667">
    <property type="term" value="P:homocysteine metabolic process"/>
    <property type="evidence" value="ECO:0007669"/>
    <property type="project" value="TreeGrafter"/>
</dbReference>
<dbReference type="Gene3D" id="3.40.50.280">
    <property type="entry name" value="Cobalamin-binding domain"/>
    <property type="match status" value="1"/>
</dbReference>
<dbReference type="InterPro" id="IPR003759">
    <property type="entry name" value="Cbl-bd_cap"/>
</dbReference>
<dbReference type="InterPro" id="IPR036724">
    <property type="entry name" value="Cobalamin-bd_sf"/>
</dbReference>
<dbReference type="InterPro" id="IPR050554">
    <property type="entry name" value="Met_Synthase/Corrinoid"/>
</dbReference>
<feature type="domain" description="B12-binding N-terminal" evidence="4">
    <location>
        <begin position="1"/>
        <end position="88"/>
    </location>
</feature>
<feature type="domain" description="B12-binding" evidence="3">
    <location>
        <begin position="90"/>
        <end position="215"/>
    </location>
</feature>
<reference evidence="5 6" key="1">
    <citation type="submission" date="2019-01" db="EMBL/GenBank/DDBJ databases">
        <title>PMF-metabolizing Aryl O-demethylase.</title>
        <authorList>
            <person name="Kim M."/>
        </authorList>
    </citation>
    <scope>NUCLEOTIDE SEQUENCE [LARGE SCALE GENOMIC DNA]</scope>
    <source>
        <strain evidence="5 6">PMF1</strain>
    </source>
</reference>
<gene>
    <name evidence="5" type="primary">metH_5</name>
    <name evidence="5" type="ORF">PMF13cell1_03818</name>
</gene>
<sequence>MIDFNVLAEAMGDLDEDNVVENLTQVMDEGGSDAQKALDACQKGMDIVGNLFEDGEYYVGDLIYAGELMTKAVEILKDGLVTEDGSGGEKTKMILCTVKDDLHDIGKNIVRSMLEASGFDVLDLGIDVPADVIVETAKKEDIHIIGLSGVLTLAIDSMKNTIDAFQEAGMRDQVKVIIGGAPVNQEVCDQTGANAWASSPQTTISYCKEWEQALA</sequence>
<dbReference type="GO" id="GO:0008705">
    <property type="term" value="F:methionine synthase activity"/>
    <property type="evidence" value="ECO:0007669"/>
    <property type="project" value="UniProtKB-EC"/>
</dbReference>
<dbReference type="EMBL" id="CP035945">
    <property type="protein sequence ID" value="QBE98252.1"/>
    <property type="molecule type" value="Genomic_DNA"/>
</dbReference>
<evidence type="ECO:0000259" key="4">
    <source>
        <dbReference type="PROSITE" id="PS51337"/>
    </source>
</evidence>
<dbReference type="GO" id="GO:0005829">
    <property type="term" value="C:cytosol"/>
    <property type="evidence" value="ECO:0007669"/>
    <property type="project" value="TreeGrafter"/>
</dbReference>
<protein>
    <submittedName>
        <fullName evidence="5">Methionine synthase</fullName>
        <ecNumber evidence="5">2.1.1.13</ecNumber>
    </submittedName>
</protein>
<dbReference type="RefSeq" id="WP_130181735.1">
    <property type="nucleotide sequence ID" value="NZ_CP035945.1"/>
</dbReference>
<dbReference type="InterPro" id="IPR036594">
    <property type="entry name" value="Meth_synthase_dom"/>
</dbReference>
<dbReference type="SUPFAM" id="SSF47644">
    <property type="entry name" value="Methionine synthase domain"/>
    <property type="match status" value="1"/>
</dbReference>
<dbReference type="KEGG" id="bpro:PMF13cell1_03818"/>
<dbReference type="GO" id="GO:0046653">
    <property type="term" value="P:tetrahydrofolate metabolic process"/>
    <property type="evidence" value="ECO:0007669"/>
    <property type="project" value="TreeGrafter"/>
</dbReference>
<keyword evidence="1" id="KW-0479">Metal-binding</keyword>
<dbReference type="AlphaFoldDB" id="A0A4P6M1L8"/>
<dbReference type="PROSITE" id="PS51337">
    <property type="entry name" value="B12_BINDING_NTER"/>
    <property type="match status" value="1"/>
</dbReference>
<evidence type="ECO:0000313" key="6">
    <source>
        <dbReference type="Proteomes" id="UP000289794"/>
    </source>
</evidence>
<organism evidence="5 6">
    <name type="scientific">Blautia producta</name>
    <dbReference type="NCBI Taxonomy" id="33035"/>
    <lineage>
        <taxon>Bacteria</taxon>
        <taxon>Bacillati</taxon>
        <taxon>Bacillota</taxon>
        <taxon>Clostridia</taxon>
        <taxon>Lachnospirales</taxon>
        <taxon>Lachnospiraceae</taxon>
        <taxon>Blautia</taxon>
    </lineage>
</organism>
<dbReference type="SMART" id="SM01018">
    <property type="entry name" value="B12-binding_2"/>
    <property type="match status" value="1"/>
</dbReference>
<evidence type="ECO:0000313" key="5">
    <source>
        <dbReference type="EMBL" id="QBE98252.1"/>
    </source>
</evidence>
<evidence type="ECO:0000256" key="1">
    <source>
        <dbReference type="ARBA" id="ARBA00022723"/>
    </source>
</evidence>
<dbReference type="GO" id="GO:0031419">
    <property type="term" value="F:cobalamin binding"/>
    <property type="evidence" value="ECO:0007669"/>
    <property type="project" value="InterPro"/>
</dbReference>
<dbReference type="Gene3D" id="1.10.1240.10">
    <property type="entry name" value="Methionine synthase domain"/>
    <property type="match status" value="1"/>
</dbReference>
<dbReference type="Proteomes" id="UP000289794">
    <property type="component" value="Chromosome"/>
</dbReference>
<dbReference type="EC" id="2.1.1.13" evidence="5"/>
<dbReference type="Pfam" id="PF02607">
    <property type="entry name" value="B12-binding_2"/>
    <property type="match status" value="1"/>
</dbReference>
<keyword evidence="5" id="KW-0489">Methyltransferase</keyword>
<dbReference type="Pfam" id="PF02310">
    <property type="entry name" value="B12-binding"/>
    <property type="match status" value="1"/>
</dbReference>
<dbReference type="GO" id="GO:0032259">
    <property type="term" value="P:methylation"/>
    <property type="evidence" value="ECO:0007669"/>
    <property type="project" value="UniProtKB-KW"/>
</dbReference>
<evidence type="ECO:0000256" key="2">
    <source>
        <dbReference type="ARBA" id="ARBA00023285"/>
    </source>
</evidence>
<dbReference type="PROSITE" id="PS51332">
    <property type="entry name" value="B12_BINDING"/>
    <property type="match status" value="1"/>
</dbReference>
<accession>A0A4P6M1L8</accession>
<dbReference type="SUPFAM" id="SSF52242">
    <property type="entry name" value="Cobalamin (vitamin B12)-binding domain"/>
    <property type="match status" value="1"/>
</dbReference>
<name>A0A4P6M1L8_9FIRM</name>